<gene>
    <name evidence="6" type="ORF">B0I31_102242</name>
</gene>
<dbReference type="PANTHER" id="PTHR30055:SF234">
    <property type="entry name" value="HTH-TYPE TRANSCRIPTIONAL REGULATOR BETI"/>
    <property type="match status" value="1"/>
</dbReference>
<protein>
    <submittedName>
        <fullName evidence="6">TetR family transcriptional regulator</fullName>
    </submittedName>
</protein>
<comment type="caution">
    <text evidence="6">The sequence shown here is derived from an EMBL/GenBank/DDBJ whole genome shotgun (WGS) entry which is preliminary data.</text>
</comment>
<keyword evidence="7" id="KW-1185">Reference proteome</keyword>
<dbReference type="InterPro" id="IPR050109">
    <property type="entry name" value="HTH-type_TetR-like_transc_reg"/>
</dbReference>
<dbReference type="InterPro" id="IPR009057">
    <property type="entry name" value="Homeodomain-like_sf"/>
</dbReference>
<evidence type="ECO:0000256" key="3">
    <source>
        <dbReference type="ARBA" id="ARBA00023163"/>
    </source>
</evidence>
<evidence type="ECO:0000313" key="6">
    <source>
        <dbReference type="EMBL" id="PSL57264.1"/>
    </source>
</evidence>
<evidence type="ECO:0000256" key="1">
    <source>
        <dbReference type="ARBA" id="ARBA00023015"/>
    </source>
</evidence>
<dbReference type="InterPro" id="IPR001647">
    <property type="entry name" value="HTH_TetR"/>
</dbReference>
<dbReference type="GO" id="GO:0003700">
    <property type="term" value="F:DNA-binding transcription factor activity"/>
    <property type="evidence" value="ECO:0007669"/>
    <property type="project" value="TreeGrafter"/>
</dbReference>
<dbReference type="AlphaFoldDB" id="A0A2P8IFN3"/>
<dbReference type="SUPFAM" id="SSF48498">
    <property type="entry name" value="Tetracyclin repressor-like, C-terminal domain"/>
    <property type="match status" value="1"/>
</dbReference>
<keyword evidence="2 4" id="KW-0238">DNA-binding</keyword>
<feature type="domain" description="HTH tetR-type" evidence="5">
    <location>
        <begin position="16"/>
        <end position="75"/>
    </location>
</feature>
<dbReference type="PROSITE" id="PS50977">
    <property type="entry name" value="HTH_TETR_2"/>
    <property type="match status" value="1"/>
</dbReference>
<dbReference type="RefSeq" id="WP_106614233.1">
    <property type="nucleotide sequence ID" value="NZ_PYAX01000002.1"/>
</dbReference>
<keyword evidence="3" id="KW-0804">Transcription</keyword>
<dbReference type="PANTHER" id="PTHR30055">
    <property type="entry name" value="HTH-TYPE TRANSCRIPTIONAL REGULATOR RUTR"/>
    <property type="match status" value="1"/>
</dbReference>
<name>A0A2P8IFN3_SACCR</name>
<feature type="DNA-binding region" description="H-T-H motif" evidence="4">
    <location>
        <begin position="38"/>
        <end position="57"/>
    </location>
</feature>
<dbReference type="InterPro" id="IPR036271">
    <property type="entry name" value="Tet_transcr_reg_TetR-rel_C_sf"/>
</dbReference>
<dbReference type="Pfam" id="PF21597">
    <property type="entry name" value="TetR_C_43"/>
    <property type="match status" value="1"/>
</dbReference>
<evidence type="ECO:0000256" key="2">
    <source>
        <dbReference type="ARBA" id="ARBA00023125"/>
    </source>
</evidence>
<reference evidence="6 7" key="1">
    <citation type="submission" date="2018-03" db="EMBL/GenBank/DDBJ databases">
        <title>Genomic Encyclopedia of Type Strains, Phase III (KMG-III): the genomes of soil and plant-associated and newly described type strains.</title>
        <authorList>
            <person name="Whitman W."/>
        </authorList>
    </citation>
    <scope>NUCLEOTIDE SEQUENCE [LARGE SCALE GENOMIC DNA]</scope>
    <source>
        <strain evidence="6 7">CGMCC 4.7097</strain>
    </source>
</reference>
<accession>A0A2P8IFN3</accession>
<organism evidence="6 7">
    <name type="scientific">Saccharothrix carnea</name>
    <dbReference type="NCBI Taxonomy" id="1280637"/>
    <lineage>
        <taxon>Bacteria</taxon>
        <taxon>Bacillati</taxon>
        <taxon>Actinomycetota</taxon>
        <taxon>Actinomycetes</taxon>
        <taxon>Pseudonocardiales</taxon>
        <taxon>Pseudonocardiaceae</taxon>
        <taxon>Saccharothrix</taxon>
    </lineage>
</organism>
<dbReference type="OrthoDB" id="9795011at2"/>
<dbReference type="GO" id="GO:0000976">
    <property type="term" value="F:transcription cis-regulatory region binding"/>
    <property type="evidence" value="ECO:0007669"/>
    <property type="project" value="TreeGrafter"/>
</dbReference>
<evidence type="ECO:0000313" key="7">
    <source>
        <dbReference type="Proteomes" id="UP000241118"/>
    </source>
</evidence>
<proteinExistence type="predicted"/>
<keyword evidence="1" id="KW-0805">Transcription regulation</keyword>
<dbReference type="InterPro" id="IPR049445">
    <property type="entry name" value="TetR_SbtR-like_C"/>
</dbReference>
<dbReference type="PRINTS" id="PR00455">
    <property type="entry name" value="HTHTETR"/>
</dbReference>
<dbReference type="Proteomes" id="UP000241118">
    <property type="component" value="Unassembled WGS sequence"/>
</dbReference>
<evidence type="ECO:0000259" key="5">
    <source>
        <dbReference type="PROSITE" id="PS50977"/>
    </source>
</evidence>
<dbReference type="EMBL" id="PYAX01000002">
    <property type="protein sequence ID" value="PSL57264.1"/>
    <property type="molecule type" value="Genomic_DNA"/>
</dbReference>
<dbReference type="Pfam" id="PF00440">
    <property type="entry name" value="TetR_N"/>
    <property type="match status" value="1"/>
</dbReference>
<dbReference type="Gene3D" id="1.10.357.10">
    <property type="entry name" value="Tetracycline Repressor, domain 2"/>
    <property type="match status" value="1"/>
</dbReference>
<sequence length="207" mass="21750">MGDNPGTPVRRRADAQRNRDKLVAAASAVIAEAGTGASLEEIARRAGVGSATLHRHFPNRADLLAAVLRDRVRTLCARADDLATAAQAGAALVTWLRDVVAHAATARGLGPALTGYDSDPEFSPHAMIREAARQLLARAHQEGSIDLGVTVDEVLHLANGISLATESLPDPARRADRLVALVAGGLLRRATDKRLVARSGQVTRSGL</sequence>
<evidence type="ECO:0000256" key="4">
    <source>
        <dbReference type="PROSITE-ProRule" id="PRU00335"/>
    </source>
</evidence>
<dbReference type="SUPFAM" id="SSF46689">
    <property type="entry name" value="Homeodomain-like"/>
    <property type="match status" value="1"/>
</dbReference>